<keyword evidence="4" id="KW-0521">NADP</keyword>
<dbReference type="PANTHER" id="PTHR43303">
    <property type="entry name" value="NADPH DEHYDROGENASE C23G7.10C-RELATED"/>
    <property type="match status" value="1"/>
</dbReference>
<dbReference type="GO" id="GO:0010181">
    <property type="term" value="F:FMN binding"/>
    <property type="evidence" value="ECO:0007669"/>
    <property type="project" value="InterPro"/>
</dbReference>
<dbReference type="Gene3D" id="3.20.20.70">
    <property type="entry name" value="Aldolase class I"/>
    <property type="match status" value="1"/>
</dbReference>
<name>A0AAN7C230_9PEZI</name>
<reference evidence="7" key="2">
    <citation type="submission" date="2023-05" db="EMBL/GenBank/DDBJ databases">
        <authorList>
            <consortium name="Lawrence Berkeley National Laboratory"/>
            <person name="Steindorff A."/>
            <person name="Hensen N."/>
            <person name="Bonometti L."/>
            <person name="Westerberg I."/>
            <person name="Brannstrom I.O."/>
            <person name="Guillou S."/>
            <person name="Cros-Aarteil S."/>
            <person name="Calhoun S."/>
            <person name="Haridas S."/>
            <person name="Kuo A."/>
            <person name="Mondo S."/>
            <person name="Pangilinan J."/>
            <person name="Riley R."/>
            <person name="Labutti K."/>
            <person name="Andreopoulos B."/>
            <person name="Lipzen A."/>
            <person name="Chen C."/>
            <person name="Yanf M."/>
            <person name="Daum C."/>
            <person name="Ng V."/>
            <person name="Clum A."/>
            <person name="Ohm R."/>
            <person name="Martin F."/>
            <person name="Silar P."/>
            <person name="Natvig D."/>
            <person name="Lalanne C."/>
            <person name="Gautier V."/>
            <person name="Ament-Velasquez S.L."/>
            <person name="Kruys A."/>
            <person name="Hutchinson M.I."/>
            <person name="Powell A.J."/>
            <person name="Barry K."/>
            <person name="Miller A.N."/>
            <person name="Grigoriev I.V."/>
            <person name="Debuchy R."/>
            <person name="Gladieux P."/>
            <person name="Thoren M.H."/>
            <person name="Johannesson H."/>
        </authorList>
    </citation>
    <scope>NUCLEOTIDE SEQUENCE</scope>
    <source>
        <strain evidence="7">CBS 532.94</strain>
    </source>
</reference>
<dbReference type="PANTHER" id="PTHR43303:SF4">
    <property type="entry name" value="NADPH DEHYDROGENASE C23G7.10C-RELATED"/>
    <property type="match status" value="1"/>
</dbReference>
<dbReference type="GO" id="GO:0003959">
    <property type="term" value="F:NADPH dehydrogenase activity"/>
    <property type="evidence" value="ECO:0007669"/>
    <property type="project" value="InterPro"/>
</dbReference>
<sequence length="252" mass="27029">PDDVVAPSALADDENHAPPREMLVAEIEQLKSNFFAAARRAVRAGFDAIEIHGGHGYLLHQFVSPATNVRPDHCGGSFENRVRLALEISELVRAAIPESMPLMYRLSPTDWLEETDVGSGWTVEESVQLAPLLAGKGVDVLDVTTAGNHPQQKIKGGPAYQAPFAKKVENAVGEKMLVATVGAITTGTLAKELVSGHQNVDDVPLGIVPVGRTFQKNPGLVWAWAEELQSSIYLPKQTGWGFGGLASKPSLH</sequence>
<dbReference type="AlphaFoldDB" id="A0AAN7C230"/>
<dbReference type="InterPro" id="IPR013785">
    <property type="entry name" value="Aldolase_TIM"/>
</dbReference>
<dbReference type="InterPro" id="IPR044152">
    <property type="entry name" value="YqjM-like"/>
</dbReference>
<dbReference type="Pfam" id="PF00724">
    <property type="entry name" value="Oxidored_FMN"/>
    <property type="match status" value="1"/>
</dbReference>
<dbReference type="SUPFAM" id="SSF51395">
    <property type="entry name" value="FMN-linked oxidoreductases"/>
    <property type="match status" value="1"/>
</dbReference>
<proteinExistence type="predicted"/>
<evidence type="ECO:0000256" key="1">
    <source>
        <dbReference type="ARBA" id="ARBA00001917"/>
    </source>
</evidence>
<keyword evidence="3" id="KW-0288">FMN</keyword>
<dbReference type="InterPro" id="IPR001155">
    <property type="entry name" value="OxRdtase_FMN_N"/>
</dbReference>
<evidence type="ECO:0000313" key="7">
    <source>
        <dbReference type="EMBL" id="KAK4233934.1"/>
    </source>
</evidence>
<dbReference type="EMBL" id="MU860445">
    <property type="protein sequence ID" value="KAK4233934.1"/>
    <property type="molecule type" value="Genomic_DNA"/>
</dbReference>
<evidence type="ECO:0000256" key="2">
    <source>
        <dbReference type="ARBA" id="ARBA00022630"/>
    </source>
</evidence>
<keyword evidence="8" id="KW-1185">Reference proteome</keyword>
<comment type="cofactor">
    <cofactor evidence="1">
        <name>FMN</name>
        <dbReference type="ChEBI" id="CHEBI:58210"/>
    </cofactor>
</comment>
<organism evidence="7 8">
    <name type="scientific">Achaetomium macrosporum</name>
    <dbReference type="NCBI Taxonomy" id="79813"/>
    <lineage>
        <taxon>Eukaryota</taxon>
        <taxon>Fungi</taxon>
        <taxon>Dikarya</taxon>
        <taxon>Ascomycota</taxon>
        <taxon>Pezizomycotina</taxon>
        <taxon>Sordariomycetes</taxon>
        <taxon>Sordariomycetidae</taxon>
        <taxon>Sordariales</taxon>
        <taxon>Chaetomiaceae</taxon>
        <taxon>Achaetomium</taxon>
    </lineage>
</organism>
<feature type="non-terminal residue" evidence="7">
    <location>
        <position position="1"/>
    </location>
</feature>
<dbReference type="Proteomes" id="UP001303760">
    <property type="component" value="Unassembled WGS sequence"/>
</dbReference>
<accession>A0AAN7C230</accession>
<evidence type="ECO:0000313" key="8">
    <source>
        <dbReference type="Proteomes" id="UP001303760"/>
    </source>
</evidence>
<feature type="domain" description="NADH:flavin oxidoreductase/NADH oxidase N-terminal" evidence="6">
    <location>
        <begin position="9"/>
        <end position="226"/>
    </location>
</feature>
<keyword evidence="2" id="KW-0285">Flavoprotein</keyword>
<protein>
    <submittedName>
        <fullName evidence="7">Flavin oxidoreductase</fullName>
    </submittedName>
</protein>
<evidence type="ECO:0000256" key="4">
    <source>
        <dbReference type="ARBA" id="ARBA00022857"/>
    </source>
</evidence>
<evidence type="ECO:0000256" key="5">
    <source>
        <dbReference type="ARBA" id="ARBA00023002"/>
    </source>
</evidence>
<gene>
    <name evidence="7" type="ORF">C8A03DRAFT_19083</name>
</gene>
<dbReference type="GO" id="GO:0050661">
    <property type="term" value="F:NADP binding"/>
    <property type="evidence" value="ECO:0007669"/>
    <property type="project" value="InterPro"/>
</dbReference>
<reference evidence="7" key="1">
    <citation type="journal article" date="2023" name="Mol. Phylogenet. Evol.">
        <title>Genome-scale phylogeny and comparative genomics of the fungal order Sordariales.</title>
        <authorList>
            <person name="Hensen N."/>
            <person name="Bonometti L."/>
            <person name="Westerberg I."/>
            <person name="Brannstrom I.O."/>
            <person name="Guillou S."/>
            <person name="Cros-Aarteil S."/>
            <person name="Calhoun S."/>
            <person name="Haridas S."/>
            <person name="Kuo A."/>
            <person name="Mondo S."/>
            <person name="Pangilinan J."/>
            <person name="Riley R."/>
            <person name="LaButti K."/>
            <person name="Andreopoulos B."/>
            <person name="Lipzen A."/>
            <person name="Chen C."/>
            <person name="Yan M."/>
            <person name="Daum C."/>
            <person name="Ng V."/>
            <person name="Clum A."/>
            <person name="Steindorff A."/>
            <person name="Ohm R.A."/>
            <person name="Martin F."/>
            <person name="Silar P."/>
            <person name="Natvig D.O."/>
            <person name="Lalanne C."/>
            <person name="Gautier V."/>
            <person name="Ament-Velasquez S.L."/>
            <person name="Kruys A."/>
            <person name="Hutchinson M.I."/>
            <person name="Powell A.J."/>
            <person name="Barry K."/>
            <person name="Miller A.N."/>
            <person name="Grigoriev I.V."/>
            <person name="Debuchy R."/>
            <person name="Gladieux P."/>
            <person name="Hiltunen Thoren M."/>
            <person name="Johannesson H."/>
        </authorList>
    </citation>
    <scope>NUCLEOTIDE SEQUENCE</scope>
    <source>
        <strain evidence="7">CBS 532.94</strain>
    </source>
</reference>
<evidence type="ECO:0000256" key="3">
    <source>
        <dbReference type="ARBA" id="ARBA00022643"/>
    </source>
</evidence>
<comment type="caution">
    <text evidence="7">The sequence shown here is derived from an EMBL/GenBank/DDBJ whole genome shotgun (WGS) entry which is preliminary data.</text>
</comment>
<evidence type="ECO:0000259" key="6">
    <source>
        <dbReference type="Pfam" id="PF00724"/>
    </source>
</evidence>
<keyword evidence="5" id="KW-0560">Oxidoreductase</keyword>